<reference evidence="2" key="1">
    <citation type="submission" date="2019-08" db="EMBL/GenBank/DDBJ databases">
        <authorList>
            <person name="Kucharzyk K."/>
            <person name="Murdoch R.W."/>
            <person name="Higgins S."/>
            <person name="Loffler F."/>
        </authorList>
    </citation>
    <scope>NUCLEOTIDE SEQUENCE</scope>
</reference>
<evidence type="ECO:0000313" key="2">
    <source>
        <dbReference type="EMBL" id="MPM38762.1"/>
    </source>
</evidence>
<comment type="caution">
    <text evidence="2">The sequence shown here is derived from an EMBL/GenBank/DDBJ whole genome shotgun (WGS) entry which is preliminary data.</text>
</comment>
<accession>A0A644ZCY9</accession>
<organism evidence="2">
    <name type="scientific">bioreactor metagenome</name>
    <dbReference type="NCBI Taxonomy" id="1076179"/>
    <lineage>
        <taxon>unclassified sequences</taxon>
        <taxon>metagenomes</taxon>
        <taxon>ecological metagenomes</taxon>
    </lineage>
</organism>
<protein>
    <submittedName>
        <fullName evidence="2">Uncharacterized protein</fullName>
    </submittedName>
</protein>
<sequence length="73" mass="7826">MFAGAEHADAGCPPTNEGSSEVRTPHLVPTPAKQTLTEAGKQRDYTHASGQHTHQTGCLFFERQPVSVSYSNG</sequence>
<dbReference type="EMBL" id="VSSQ01008400">
    <property type="protein sequence ID" value="MPM38762.1"/>
    <property type="molecule type" value="Genomic_DNA"/>
</dbReference>
<dbReference type="AlphaFoldDB" id="A0A644ZCY9"/>
<evidence type="ECO:0000256" key="1">
    <source>
        <dbReference type="SAM" id="MobiDB-lite"/>
    </source>
</evidence>
<name>A0A644ZCY9_9ZZZZ</name>
<gene>
    <name evidence="2" type="ORF">SDC9_85392</name>
</gene>
<feature type="region of interest" description="Disordered" evidence="1">
    <location>
        <begin position="1"/>
        <end position="57"/>
    </location>
</feature>
<proteinExistence type="predicted"/>